<keyword evidence="2" id="KW-0732">Signal</keyword>
<sequence length="265" mass="30717">MNQLVFVVCCLAMFLLYSNGRKYDVDEECKKIYGENLGNVLKRFRRTPDYMKILNIKRQEILENFQDITTQVLIYETNQMKQKIYKMYNLSAPIGRSFSPETGHFGDHHLRSFSRYRHKNQHKREGEDEETTPSVDGNDNNEKLDAEEHNSEDKINPIELLEDVVSEKILSVAETNKFRDIGFETAGKVLHGLIKSYDGDNLQKSTRFPVEGKYTEKYSTITEHVHEVSSTAQAETTQGDGVNAVEGDETFFYRHKAYKKPKKVK</sequence>
<evidence type="ECO:0000313" key="3">
    <source>
        <dbReference type="EMBL" id="CAH0763431.1"/>
    </source>
</evidence>
<feature type="compositionally biased region" description="Basic and acidic residues" evidence="1">
    <location>
        <begin position="140"/>
        <end position="155"/>
    </location>
</feature>
<dbReference type="AlphaFoldDB" id="A0A9P0C7X4"/>
<feature type="region of interest" description="Disordered" evidence="1">
    <location>
        <begin position="116"/>
        <end position="155"/>
    </location>
</feature>
<protein>
    <submittedName>
        <fullName evidence="3">Uncharacterized protein</fullName>
    </submittedName>
</protein>
<proteinExistence type="predicted"/>
<feature type="chain" id="PRO_5040170126" evidence="2">
    <location>
        <begin position="21"/>
        <end position="265"/>
    </location>
</feature>
<accession>A0A9P0C7X4</accession>
<gene>
    <name evidence="3" type="ORF">DIATSA_LOCUS12184</name>
</gene>
<feature type="signal peptide" evidence="2">
    <location>
        <begin position="1"/>
        <end position="20"/>
    </location>
</feature>
<evidence type="ECO:0000313" key="4">
    <source>
        <dbReference type="Proteomes" id="UP001153714"/>
    </source>
</evidence>
<dbReference type="Proteomes" id="UP001153714">
    <property type="component" value="Chromosome 7"/>
</dbReference>
<name>A0A9P0C7X4_9NEOP</name>
<reference evidence="3" key="2">
    <citation type="submission" date="2022-10" db="EMBL/GenBank/DDBJ databases">
        <authorList>
            <consortium name="ENA_rothamsted_submissions"/>
            <consortium name="culmorum"/>
            <person name="King R."/>
        </authorList>
    </citation>
    <scope>NUCLEOTIDE SEQUENCE</scope>
</reference>
<organism evidence="3 4">
    <name type="scientific">Diatraea saccharalis</name>
    <name type="common">sugarcane borer</name>
    <dbReference type="NCBI Taxonomy" id="40085"/>
    <lineage>
        <taxon>Eukaryota</taxon>
        <taxon>Metazoa</taxon>
        <taxon>Ecdysozoa</taxon>
        <taxon>Arthropoda</taxon>
        <taxon>Hexapoda</taxon>
        <taxon>Insecta</taxon>
        <taxon>Pterygota</taxon>
        <taxon>Neoptera</taxon>
        <taxon>Endopterygota</taxon>
        <taxon>Lepidoptera</taxon>
        <taxon>Glossata</taxon>
        <taxon>Ditrysia</taxon>
        <taxon>Pyraloidea</taxon>
        <taxon>Crambidae</taxon>
        <taxon>Crambinae</taxon>
        <taxon>Diatraea</taxon>
    </lineage>
</organism>
<evidence type="ECO:0000256" key="1">
    <source>
        <dbReference type="SAM" id="MobiDB-lite"/>
    </source>
</evidence>
<reference evidence="3" key="1">
    <citation type="submission" date="2021-12" db="EMBL/GenBank/DDBJ databases">
        <authorList>
            <person name="King R."/>
        </authorList>
    </citation>
    <scope>NUCLEOTIDE SEQUENCE</scope>
</reference>
<dbReference type="OrthoDB" id="6924690at2759"/>
<dbReference type="EMBL" id="OU893338">
    <property type="protein sequence ID" value="CAH0763431.1"/>
    <property type="molecule type" value="Genomic_DNA"/>
</dbReference>
<keyword evidence="4" id="KW-1185">Reference proteome</keyword>
<evidence type="ECO:0000256" key="2">
    <source>
        <dbReference type="SAM" id="SignalP"/>
    </source>
</evidence>